<organism evidence="6 7">
    <name type="scientific">Tegillarca granosa</name>
    <name type="common">Malaysian cockle</name>
    <name type="synonym">Anadara granosa</name>
    <dbReference type="NCBI Taxonomy" id="220873"/>
    <lineage>
        <taxon>Eukaryota</taxon>
        <taxon>Metazoa</taxon>
        <taxon>Spiralia</taxon>
        <taxon>Lophotrochozoa</taxon>
        <taxon>Mollusca</taxon>
        <taxon>Bivalvia</taxon>
        <taxon>Autobranchia</taxon>
        <taxon>Pteriomorphia</taxon>
        <taxon>Arcoida</taxon>
        <taxon>Arcoidea</taxon>
        <taxon>Arcidae</taxon>
        <taxon>Tegillarca</taxon>
    </lineage>
</organism>
<protein>
    <recommendedName>
        <fullName evidence="5">Tr-type G domain-containing protein</fullName>
    </recommendedName>
</protein>
<evidence type="ECO:0000259" key="5">
    <source>
        <dbReference type="PROSITE" id="PS51722"/>
    </source>
</evidence>
<dbReference type="SUPFAM" id="SSF50465">
    <property type="entry name" value="EF-Tu/eEF-1alpha/eIF2-gamma C-terminal domain"/>
    <property type="match status" value="1"/>
</dbReference>
<dbReference type="SUPFAM" id="SSF52540">
    <property type="entry name" value="P-loop containing nucleoside triphosphate hydrolases"/>
    <property type="match status" value="1"/>
</dbReference>
<dbReference type="Pfam" id="PF22594">
    <property type="entry name" value="GTP-eEF1A_C"/>
    <property type="match status" value="1"/>
</dbReference>
<evidence type="ECO:0000313" key="7">
    <source>
        <dbReference type="Proteomes" id="UP001217089"/>
    </source>
</evidence>
<reference evidence="6 7" key="1">
    <citation type="submission" date="2022-12" db="EMBL/GenBank/DDBJ databases">
        <title>Chromosome-level genome of Tegillarca granosa.</title>
        <authorList>
            <person name="Kim J."/>
        </authorList>
    </citation>
    <scope>NUCLEOTIDE SEQUENCE [LARGE SCALE GENOMIC DNA]</scope>
    <source>
        <strain evidence="6">Teg-2019</strain>
        <tissue evidence="6">Adductor muscle</tissue>
    </source>
</reference>
<dbReference type="PANTHER" id="PTHR23115">
    <property type="entry name" value="TRANSLATION FACTOR"/>
    <property type="match status" value="1"/>
</dbReference>
<dbReference type="Proteomes" id="UP001217089">
    <property type="component" value="Unassembled WGS sequence"/>
</dbReference>
<sequence length="546" mass="59330">MTKKIPKRGFDIAQNSPAAKKDTEKGDKSRIDIGSTNGAPEIVSETRTSILSTVESSASEVLSKNDISLQTPKKDAVGTGAIHKSASKIKLDQANLKEEYEKRQSGKELLNMVVIGHVDAGKSTLMGHLLFQLGVVNKRAMHKYEQESKKMGKGSFVYAWVLDETEEERARGVTMDIAQTRFETPRKHITLLDAPGHKDFIPNMITGTAQADAGILVVNATRGEFESGFESGGQTREHAVLARSLGVSQLIVAVNKMDTVGWAQERYDEIVKKLGTFLKQVGYKDSDISFVPCSGLNGENLTKTISEPKLSAWYKGCTLLEQIDKFKAIARPTDKPFRLSVGDVFKGMGSGFSVAGRIGSGSLQTGDRVLVMPAGEIASVKGITLDDLPAPCAFAGDHVLVTITGIDITNVNLGSVLCDPQNPIKSAVRIQARVVIFNLQMPITKGFPVVFHYQSITEPAVIKKLVCQLNKNTGEVVKKHPKCLTKNSSAVIEIVFERPVCLELYKDFKDLGRFMLRSSGVTIAAGVVEEVLKFKSKSDDQPSASS</sequence>
<feature type="domain" description="Tr-type G" evidence="5">
    <location>
        <begin position="107"/>
        <end position="333"/>
    </location>
</feature>
<dbReference type="SUPFAM" id="SSF50447">
    <property type="entry name" value="Translation proteins"/>
    <property type="match status" value="1"/>
</dbReference>
<evidence type="ECO:0000256" key="4">
    <source>
        <dbReference type="SAM" id="MobiDB-lite"/>
    </source>
</evidence>
<evidence type="ECO:0000256" key="2">
    <source>
        <dbReference type="ARBA" id="ARBA00022741"/>
    </source>
</evidence>
<dbReference type="InterPro" id="IPR009001">
    <property type="entry name" value="Transl_elong_EF1A/Init_IF2_C"/>
</dbReference>
<keyword evidence="3" id="KW-0342">GTP-binding</keyword>
<proteinExistence type="inferred from homology"/>
<accession>A0ABQ9ESS7</accession>
<evidence type="ECO:0000313" key="6">
    <source>
        <dbReference type="EMBL" id="KAJ8306655.1"/>
    </source>
</evidence>
<gene>
    <name evidence="6" type="ORF">KUTeg_017200</name>
</gene>
<dbReference type="PRINTS" id="PR00315">
    <property type="entry name" value="ELONGATNFCT"/>
</dbReference>
<dbReference type="InterPro" id="IPR054696">
    <property type="entry name" value="GTP-eEF1A_C"/>
</dbReference>
<dbReference type="EMBL" id="JARBDR010000813">
    <property type="protein sequence ID" value="KAJ8306655.1"/>
    <property type="molecule type" value="Genomic_DNA"/>
</dbReference>
<dbReference type="CDD" id="cd01883">
    <property type="entry name" value="EF1_alpha"/>
    <property type="match status" value="1"/>
</dbReference>
<keyword evidence="7" id="KW-1185">Reference proteome</keyword>
<evidence type="ECO:0000256" key="1">
    <source>
        <dbReference type="ARBA" id="ARBA00007249"/>
    </source>
</evidence>
<dbReference type="Pfam" id="PF00009">
    <property type="entry name" value="GTP_EFTU"/>
    <property type="match status" value="1"/>
</dbReference>
<dbReference type="Gene3D" id="3.40.50.300">
    <property type="entry name" value="P-loop containing nucleotide triphosphate hydrolases"/>
    <property type="match status" value="1"/>
</dbReference>
<dbReference type="Gene3D" id="2.40.30.10">
    <property type="entry name" value="Translation factors"/>
    <property type="match status" value="2"/>
</dbReference>
<dbReference type="CDD" id="cd16267">
    <property type="entry name" value="HBS1-like_II"/>
    <property type="match status" value="1"/>
</dbReference>
<dbReference type="CDD" id="cd04093">
    <property type="entry name" value="HBS1_C_III"/>
    <property type="match status" value="1"/>
</dbReference>
<dbReference type="InterPro" id="IPR050100">
    <property type="entry name" value="TRAFAC_GTPase_members"/>
</dbReference>
<dbReference type="InterPro" id="IPR000795">
    <property type="entry name" value="T_Tr_GTP-bd_dom"/>
</dbReference>
<dbReference type="PROSITE" id="PS51722">
    <property type="entry name" value="G_TR_2"/>
    <property type="match status" value="1"/>
</dbReference>
<feature type="compositionally biased region" description="Basic and acidic residues" evidence="4">
    <location>
        <begin position="19"/>
        <end position="31"/>
    </location>
</feature>
<name>A0ABQ9ESS7_TEGGR</name>
<dbReference type="InterPro" id="IPR027417">
    <property type="entry name" value="P-loop_NTPase"/>
</dbReference>
<comment type="caution">
    <text evidence="6">The sequence shown here is derived from an EMBL/GenBank/DDBJ whole genome shotgun (WGS) entry which is preliminary data.</text>
</comment>
<comment type="similarity">
    <text evidence="1">Belongs to the TRAFAC class translation factor GTPase superfamily. Classic translation factor GTPase family. EF-Tu/EF-1A subfamily.</text>
</comment>
<keyword evidence="2" id="KW-0547">Nucleotide-binding</keyword>
<dbReference type="InterPro" id="IPR009000">
    <property type="entry name" value="Transl_B-barrel_sf"/>
</dbReference>
<evidence type="ECO:0000256" key="3">
    <source>
        <dbReference type="ARBA" id="ARBA00023134"/>
    </source>
</evidence>
<feature type="region of interest" description="Disordered" evidence="4">
    <location>
        <begin position="1"/>
        <end position="40"/>
    </location>
</feature>